<dbReference type="InterPro" id="IPR011990">
    <property type="entry name" value="TPR-like_helical_dom_sf"/>
</dbReference>
<dbReference type="Gene3D" id="1.25.40.10">
    <property type="entry name" value="Tetratricopeptide repeat domain"/>
    <property type="match status" value="1"/>
</dbReference>
<dbReference type="EMBL" id="VDMD01000005">
    <property type="protein sequence ID" value="TRM65609.1"/>
    <property type="molecule type" value="Genomic_DNA"/>
</dbReference>
<dbReference type="GO" id="GO:0005794">
    <property type="term" value="C:Golgi apparatus"/>
    <property type="evidence" value="ECO:0007669"/>
    <property type="project" value="TreeGrafter"/>
</dbReference>
<evidence type="ECO:0000313" key="1">
    <source>
        <dbReference type="EMBL" id="TRM65609.1"/>
    </source>
</evidence>
<comment type="caution">
    <text evidence="1">The sequence shown here is derived from an EMBL/GenBank/DDBJ whole genome shotgun (WGS) entry which is preliminary data.</text>
</comment>
<organism evidence="1 2">
    <name type="scientific">Schizophyllum amplum</name>
    <dbReference type="NCBI Taxonomy" id="97359"/>
    <lineage>
        <taxon>Eukaryota</taxon>
        <taxon>Fungi</taxon>
        <taxon>Dikarya</taxon>
        <taxon>Basidiomycota</taxon>
        <taxon>Agaricomycotina</taxon>
        <taxon>Agaricomycetes</taxon>
        <taxon>Agaricomycetidae</taxon>
        <taxon>Agaricales</taxon>
        <taxon>Schizophyllaceae</taxon>
        <taxon>Schizophyllum</taxon>
    </lineage>
</organism>
<gene>
    <name evidence="1" type="ORF">BD626DRAFT_221310</name>
</gene>
<evidence type="ECO:0000313" key="2">
    <source>
        <dbReference type="Proteomes" id="UP000320762"/>
    </source>
</evidence>
<dbReference type="OrthoDB" id="428342at2759"/>
<protein>
    <submittedName>
        <fullName evidence="1">Uncharacterized protein</fullName>
    </submittedName>
</protein>
<dbReference type="STRING" id="97359.A0A550CLG8"/>
<reference evidence="1 2" key="1">
    <citation type="journal article" date="2019" name="New Phytol.">
        <title>Comparative genomics reveals unique wood-decay strategies and fruiting body development in the Schizophyllaceae.</title>
        <authorList>
            <person name="Almasi E."/>
            <person name="Sahu N."/>
            <person name="Krizsan K."/>
            <person name="Balint B."/>
            <person name="Kovacs G.M."/>
            <person name="Kiss B."/>
            <person name="Cseklye J."/>
            <person name="Drula E."/>
            <person name="Henrissat B."/>
            <person name="Nagy I."/>
            <person name="Chovatia M."/>
            <person name="Adam C."/>
            <person name="LaButti K."/>
            <person name="Lipzen A."/>
            <person name="Riley R."/>
            <person name="Grigoriev I.V."/>
            <person name="Nagy L.G."/>
        </authorList>
    </citation>
    <scope>NUCLEOTIDE SEQUENCE [LARGE SCALE GENOMIC DNA]</scope>
    <source>
        <strain evidence="1 2">NL-1724</strain>
    </source>
</reference>
<dbReference type="AlphaFoldDB" id="A0A550CLG8"/>
<name>A0A550CLG8_9AGAR</name>
<dbReference type="Proteomes" id="UP000320762">
    <property type="component" value="Unassembled WGS sequence"/>
</dbReference>
<dbReference type="PANTHER" id="PTHR21581:SF6">
    <property type="entry name" value="TRAFFICKING PROTEIN PARTICLE COMPLEX SUBUNIT 12"/>
    <property type="match status" value="1"/>
</dbReference>
<sequence length="313" mass="34061">MSNSWRALARMARDRLVAADPEDLTLVLGLWYLRLSALARLRLFNQTAAECSNLFNVLDAIDPPSARAWLMDRILPFELEVMRARLRYWGGDPAGYIDALAGLLAKCKVKARATPKRDEATIGMWKERGARVALILASQMAETKDYTAATRLLEPLAVSPPLRSAVGRIYLQAGDVHAAERHFAAVAADPGADTAQKETNTAVLAAARGEWAEASEVLRGLLDREQDNHVAVNNLAVALLAQGKLKDGIAILEKSLQAAPATIAVAEPFLFNLSTLYELRSASAVNNKRDLLITVARYSGDGLRTTCLKMPTS</sequence>
<proteinExistence type="predicted"/>
<accession>A0A550CLG8</accession>
<dbReference type="GO" id="GO:0030008">
    <property type="term" value="C:TRAPP complex"/>
    <property type="evidence" value="ECO:0007669"/>
    <property type="project" value="TreeGrafter"/>
</dbReference>
<keyword evidence="2" id="KW-1185">Reference proteome</keyword>
<dbReference type="Pfam" id="PF14559">
    <property type="entry name" value="TPR_19"/>
    <property type="match status" value="1"/>
</dbReference>
<dbReference type="SUPFAM" id="SSF48452">
    <property type="entry name" value="TPR-like"/>
    <property type="match status" value="1"/>
</dbReference>
<dbReference type="PANTHER" id="PTHR21581">
    <property type="entry name" value="D-ALANYL-D-ALANINE CARBOXYPEPTIDASE"/>
    <property type="match status" value="1"/>
</dbReference>